<dbReference type="PANTHER" id="PTHR43386:SF1">
    <property type="entry name" value="D,D-DIPEPTIDE TRANSPORT SYSTEM PERMEASE PROTEIN DDPC-RELATED"/>
    <property type="match status" value="1"/>
</dbReference>
<feature type="region of interest" description="Disordered" evidence="8">
    <location>
        <begin position="327"/>
        <end position="362"/>
    </location>
</feature>
<dbReference type="PROSITE" id="PS50928">
    <property type="entry name" value="ABC_TM1"/>
    <property type="match status" value="1"/>
</dbReference>
<evidence type="ECO:0000256" key="1">
    <source>
        <dbReference type="ARBA" id="ARBA00004651"/>
    </source>
</evidence>
<keyword evidence="4 7" id="KW-0812">Transmembrane</keyword>
<comment type="caution">
    <text evidence="10">The sequence shown here is derived from an EMBL/GenBank/DDBJ whole genome shotgun (WGS) entry which is preliminary data.</text>
</comment>
<keyword evidence="2 7" id="KW-0813">Transport</keyword>
<evidence type="ECO:0000256" key="2">
    <source>
        <dbReference type="ARBA" id="ARBA00022448"/>
    </source>
</evidence>
<proteinExistence type="inferred from homology"/>
<keyword evidence="6 7" id="KW-0472">Membrane</keyword>
<evidence type="ECO:0000313" key="10">
    <source>
        <dbReference type="EMBL" id="MFC1419223.1"/>
    </source>
</evidence>
<dbReference type="PANTHER" id="PTHR43386">
    <property type="entry name" value="OLIGOPEPTIDE TRANSPORT SYSTEM PERMEASE PROTEIN APPC"/>
    <property type="match status" value="1"/>
</dbReference>
<evidence type="ECO:0000256" key="5">
    <source>
        <dbReference type="ARBA" id="ARBA00022989"/>
    </source>
</evidence>
<accession>A0ABV6VZS7</accession>
<comment type="subcellular location">
    <subcellularLocation>
        <location evidence="1 7">Cell membrane</location>
        <topology evidence="1 7">Multi-pass membrane protein</topology>
    </subcellularLocation>
</comment>
<evidence type="ECO:0000256" key="6">
    <source>
        <dbReference type="ARBA" id="ARBA00023136"/>
    </source>
</evidence>
<feature type="transmembrane region" description="Helical" evidence="7">
    <location>
        <begin position="34"/>
        <end position="55"/>
    </location>
</feature>
<evidence type="ECO:0000256" key="7">
    <source>
        <dbReference type="RuleBase" id="RU363032"/>
    </source>
</evidence>
<feature type="region of interest" description="Disordered" evidence="8">
    <location>
        <begin position="1"/>
        <end position="26"/>
    </location>
</feature>
<feature type="domain" description="ABC transmembrane type-1" evidence="9">
    <location>
        <begin position="100"/>
        <end position="291"/>
    </location>
</feature>
<evidence type="ECO:0000256" key="4">
    <source>
        <dbReference type="ARBA" id="ARBA00022692"/>
    </source>
</evidence>
<keyword evidence="11" id="KW-1185">Reference proteome</keyword>
<dbReference type="Pfam" id="PF00528">
    <property type="entry name" value="BPD_transp_1"/>
    <property type="match status" value="1"/>
</dbReference>
<dbReference type="SUPFAM" id="SSF161098">
    <property type="entry name" value="MetI-like"/>
    <property type="match status" value="1"/>
</dbReference>
<evidence type="ECO:0000259" key="9">
    <source>
        <dbReference type="PROSITE" id="PS50928"/>
    </source>
</evidence>
<feature type="transmembrane region" description="Helical" evidence="7">
    <location>
        <begin position="164"/>
        <end position="182"/>
    </location>
</feature>
<keyword evidence="3" id="KW-1003">Cell membrane</keyword>
<dbReference type="EMBL" id="JBHFAB010000016">
    <property type="protein sequence ID" value="MFC1419223.1"/>
    <property type="molecule type" value="Genomic_DNA"/>
</dbReference>
<comment type="similarity">
    <text evidence="7">Belongs to the binding-protein-dependent transport system permease family.</text>
</comment>
<evidence type="ECO:0000256" key="8">
    <source>
        <dbReference type="SAM" id="MobiDB-lite"/>
    </source>
</evidence>
<dbReference type="Pfam" id="PF12911">
    <property type="entry name" value="OppC_N"/>
    <property type="match status" value="1"/>
</dbReference>
<protein>
    <submittedName>
        <fullName evidence="10">ABC transporter permease</fullName>
    </submittedName>
</protein>
<dbReference type="InterPro" id="IPR000515">
    <property type="entry name" value="MetI-like"/>
</dbReference>
<dbReference type="CDD" id="cd06261">
    <property type="entry name" value="TM_PBP2"/>
    <property type="match status" value="1"/>
</dbReference>
<dbReference type="Gene3D" id="1.10.3720.10">
    <property type="entry name" value="MetI-like"/>
    <property type="match status" value="1"/>
</dbReference>
<keyword evidence="5 7" id="KW-1133">Transmembrane helix</keyword>
<dbReference type="RefSeq" id="WP_380538310.1">
    <property type="nucleotide sequence ID" value="NZ_JBHFAB010000016.1"/>
</dbReference>
<gene>
    <name evidence="10" type="ORF">ACEZDE_21670</name>
</gene>
<feature type="transmembrane region" description="Helical" evidence="7">
    <location>
        <begin position="213"/>
        <end position="237"/>
    </location>
</feature>
<feature type="transmembrane region" description="Helical" evidence="7">
    <location>
        <begin position="100"/>
        <end position="124"/>
    </location>
</feature>
<sequence>MAVPTVASAPDTTADAPGVERGKRGPRLPRSPKVIIGASILIVFALVAIFGPMLAPHSPDWQASTTTSTPLPPSGKFWLGTDQQQHDVFSQVLAGGRDTLLISFVAGLIATFLSVLIGVTAGYVGGWVDEVLSILANIFLALPGLLILMVAMRPLPVKDTDNPLLIGAVIALTAWAWGARVLRAQTLALRNQDYVESARVIGERKPRIIVFEILPNLLPILASSFIFTVVYGIGAYVSLSWLGVISPATTTWGTMLNTAQSDSALIAGYWWWYAPPALCVALVGIALSLLNFGIDEVINPRLRSARNNRKGVRYTLGLTPVLRTAAAPAAATGPDDGEPFTAVVGGPRTEPTARTVVEGKSQ</sequence>
<reference evidence="10 11" key="1">
    <citation type="submission" date="2024-09" db="EMBL/GenBank/DDBJ databases">
        <authorList>
            <person name="Lee S.D."/>
        </authorList>
    </citation>
    <scope>NUCLEOTIDE SEQUENCE [LARGE SCALE GENOMIC DNA]</scope>
    <source>
        <strain evidence="10 11">N8-3</strain>
    </source>
</reference>
<evidence type="ECO:0000256" key="3">
    <source>
        <dbReference type="ARBA" id="ARBA00022475"/>
    </source>
</evidence>
<dbReference type="InterPro" id="IPR050366">
    <property type="entry name" value="BP-dependent_transpt_permease"/>
</dbReference>
<dbReference type="InterPro" id="IPR025966">
    <property type="entry name" value="OppC_N"/>
</dbReference>
<feature type="transmembrane region" description="Helical" evidence="7">
    <location>
        <begin position="131"/>
        <end position="152"/>
    </location>
</feature>
<name>A0ABV6VZS7_9ACTN</name>
<dbReference type="Proteomes" id="UP001592531">
    <property type="component" value="Unassembled WGS sequence"/>
</dbReference>
<evidence type="ECO:0000313" key="11">
    <source>
        <dbReference type="Proteomes" id="UP001592531"/>
    </source>
</evidence>
<dbReference type="InterPro" id="IPR035906">
    <property type="entry name" value="MetI-like_sf"/>
</dbReference>
<feature type="transmembrane region" description="Helical" evidence="7">
    <location>
        <begin position="270"/>
        <end position="294"/>
    </location>
</feature>
<organism evidence="10 11">
    <name type="scientific">Streptacidiphilus cavernicola</name>
    <dbReference type="NCBI Taxonomy" id="3342716"/>
    <lineage>
        <taxon>Bacteria</taxon>
        <taxon>Bacillati</taxon>
        <taxon>Actinomycetota</taxon>
        <taxon>Actinomycetes</taxon>
        <taxon>Kitasatosporales</taxon>
        <taxon>Streptomycetaceae</taxon>
        <taxon>Streptacidiphilus</taxon>
    </lineage>
</organism>